<evidence type="ECO:0000256" key="10">
    <source>
        <dbReference type="SAM" id="MobiDB-lite"/>
    </source>
</evidence>
<evidence type="ECO:0000259" key="12">
    <source>
        <dbReference type="PROSITE" id="PS50011"/>
    </source>
</evidence>
<dbReference type="InterPro" id="IPR000719">
    <property type="entry name" value="Prot_kinase_dom"/>
</dbReference>
<evidence type="ECO:0000256" key="8">
    <source>
        <dbReference type="PROSITE-ProRule" id="PRU10141"/>
    </source>
</evidence>
<dbReference type="Gene3D" id="2.30.29.30">
    <property type="entry name" value="Pleckstrin-homology domain (PH domain)/Phosphotyrosine-binding domain (PTB)"/>
    <property type="match status" value="1"/>
</dbReference>
<dbReference type="InterPro" id="IPR001849">
    <property type="entry name" value="PH_domain"/>
</dbReference>
<evidence type="ECO:0000313" key="13">
    <source>
        <dbReference type="EMBL" id="OHT00535.1"/>
    </source>
</evidence>
<dbReference type="PANTHER" id="PTHR24351">
    <property type="entry name" value="RIBOSOMAL PROTEIN S6 KINASE"/>
    <property type="match status" value="1"/>
</dbReference>
<keyword evidence="4" id="KW-0808">Transferase</keyword>
<sequence>MTENLNDSITFSGPLKKRNNRSKLSVWSSCFCKLADSKMIVFKNQSSTKPDQEIPITSTTEIKVSQKDKSHRFTITNTDGTSMSFTSDDSAIVCQWVLMFRSLSYQSNNLSMDSFEIISVIGRGFYGKVMLCKLKKTGEQYAVKTVHKNKLIQSKKIYTILRERDIMAKAKNTFLVNLHYAFQTDTKFYLVLEYVPGGELYRLIHGKKKQKLPFQQIQLYIAEIAYALEYLHSIGIVYRDLKPENILINKDGHIKLADFGLSKDIFVESTTATFCGTPEYVAPELVKREQYSFSIDWWALGILTYELLYGEVPFLCENRASLFNKIMYERPDFPIGTEAVHRSFILALLEKDPNDRATFATLRNHQFWNGLNLDDVKELRTTPIYIPSSKTEDNFDPAFTKEDPLDSISTPVSGQFKGFSFNEMDHEPTSTEEMAPSILSVGTIES</sequence>
<evidence type="ECO:0000313" key="14">
    <source>
        <dbReference type="Proteomes" id="UP000179807"/>
    </source>
</evidence>
<evidence type="ECO:0000256" key="9">
    <source>
        <dbReference type="RuleBase" id="RU000304"/>
    </source>
</evidence>
<dbReference type="InterPro" id="IPR017441">
    <property type="entry name" value="Protein_kinase_ATP_BS"/>
</dbReference>
<dbReference type="SMART" id="SM00233">
    <property type="entry name" value="PH"/>
    <property type="match status" value="1"/>
</dbReference>
<dbReference type="GO" id="GO:0005524">
    <property type="term" value="F:ATP binding"/>
    <property type="evidence" value="ECO:0007669"/>
    <property type="project" value="UniProtKB-UniRule"/>
</dbReference>
<evidence type="ECO:0000259" key="11">
    <source>
        <dbReference type="PROSITE" id="PS50003"/>
    </source>
</evidence>
<keyword evidence="6 13" id="KW-0418">Kinase</keyword>
<keyword evidence="3" id="KW-0597">Phosphoprotein</keyword>
<feature type="domain" description="Protein kinase" evidence="12">
    <location>
        <begin position="115"/>
        <end position="368"/>
    </location>
</feature>
<keyword evidence="7 8" id="KW-0067">ATP-binding</keyword>
<evidence type="ECO:0000256" key="3">
    <source>
        <dbReference type="ARBA" id="ARBA00022553"/>
    </source>
</evidence>
<dbReference type="CDD" id="cd05123">
    <property type="entry name" value="STKc_AGC"/>
    <property type="match status" value="1"/>
</dbReference>
<comment type="similarity">
    <text evidence="1">Belongs to the protein kinase superfamily. AGC Ser/Thr protein kinase family. RAC subfamily.</text>
</comment>
<gene>
    <name evidence="13" type="primary">Sgk2</name>
    <name evidence="13" type="ORF">TRFO_07846</name>
</gene>
<dbReference type="SMART" id="SM00220">
    <property type="entry name" value="S_TKc"/>
    <property type="match status" value="1"/>
</dbReference>
<name>A0A1J4JN31_9EUKA</name>
<dbReference type="VEuPathDB" id="TrichDB:TRFO_07846"/>
<protein>
    <submittedName>
        <fullName evidence="13">Serine/threonine-protein kinase Sgk2</fullName>
    </submittedName>
</protein>
<dbReference type="GO" id="GO:0004674">
    <property type="term" value="F:protein serine/threonine kinase activity"/>
    <property type="evidence" value="ECO:0007669"/>
    <property type="project" value="UniProtKB-KW"/>
</dbReference>
<dbReference type="RefSeq" id="XP_068353671.1">
    <property type="nucleotide sequence ID" value="XM_068493939.1"/>
</dbReference>
<dbReference type="Gene3D" id="3.30.200.20">
    <property type="entry name" value="Phosphorylase Kinase, domain 1"/>
    <property type="match status" value="1"/>
</dbReference>
<keyword evidence="2 9" id="KW-0723">Serine/threonine-protein kinase</keyword>
<dbReference type="SUPFAM" id="SSF50729">
    <property type="entry name" value="PH domain-like"/>
    <property type="match status" value="1"/>
</dbReference>
<dbReference type="Gene3D" id="1.10.510.10">
    <property type="entry name" value="Transferase(Phosphotransferase) domain 1"/>
    <property type="match status" value="1"/>
</dbReference>
<dbReference type="Pfam" id="PF00169">
    <property type="entry name" value="PH"/>
    <property type="match status" value="1"/>
</dbReference>
<keyword evidence="5 8" id="KW-0547">Nucleotide-binding</keyword>
<dbReference type="PROSITE" id="PS00108">
    <property type="entry name" value="PROTEIN_KINASE_ST"/>
    <property type="match status" value="1"/>
</dbReference>
<evidence type="ECO:0000256" key="5">
    <source>
        <dbReference type="ARBA" id="ARBA00022741"/>
    </source>
</evidence>
<dbReference type="Pfam" id="PF00069">
    <property type="entry name" value="Pkinase"/>
    <property type="match status" value="1"/>
</dbReference>
<dbReference type="FunFam" id="3.30.200.20:FF:000771">
    <property type="entry name" value="AGC family protein kinase"/>
    <property type="match status" value="1"/>
</dbReference>
<dbReference type="CDD" id="cd00821">
    <property type="entry name" value="PH"/>
    <property type="match status" value="1"/>
</dbReference>
<feature type="binding site" evidence="8">
    <location>
        <position position="144"/>
    </location>
    <ligand>
        <name>ATP</name>
        <dbReference type="ChEBI" id="CHEBI:30616"/>
    </ligand>
</feature>
<organism evidence="13 14">
    <name type="scientific">Tritrichomonas foetus</name>
    <dbReference type="NCBI Taxonomy" id="1144522"/>
    <lineage>
        <taxon>Eukaryota</taxon>
        <taxon>Metamonada</taxon>
        <taxon>Parabasalia</taxon>
        <taxon>Tritrichomonadida</taxon>
        <taxon>Tritrichomonadidae</taxon>
        <taxon>Tritrichomonas</taxon>
    </lineage>
</organism>
<feature type="domain" description="PH" evidence="11">
    <location>
        <begin position="8"/>
        <end position="105"/>
    </location>
</feature>
<dbReference type="PROSITE" id="PS00107">
    <property type="entry name" value="PROTEIN_KINASE_ATP"/>
    <property type="match status" value="1"/>
</dbReference>
<dbReference type="Proteomes" id="UP000179807">
    <property type="component" value="Unassembled WGS sequence"/>
</dbReference>
<evidence type="ECO:0000256" key="1">
    <source>
        <dbReference type="ARBA" id="ARBA00006935"/>
    </source>
</evidence>
<dbReference type="PROSITE" id="PS50011">
    <property type="entry name" value="PROTEIN_KINASE_DOM"/>
    <property type="match status" value="1"/>
</dbReference>
<dbReference type="FunFam" id="1.10.510.10:FF:000008">
    <property type="entry name" value="Non-specific serine/threonine protein kinase"/>
    <property type="match status" value="1"/>
</dbReference>
<proteinExistence type="inferred from homology"/>
<dbReference type="InterPro" id="IPR008271">
    <property type="entry name" value="Ser/Thr_kinase_AS"/>
</dbReference>
<dbReference type="InterPro" id="IPR045270">
    <property type="entry name" value="STKc_AGC"/>
</dbReference>
<evidence type="ECO:0000256" key="7">
    <source>
        <dbReference type="ARBA" id="ARBA00022840"/>
    </source>
</evidence>
<feature type="region of interest" description="Disordered" evidence="10">
    <location>
        <begin position="425"/>
        <end position="446"/>
    </location>
</feature>
<evidence type="ECO:0000256" key="4">
    <source>
        <dbReference type="ARBA" id="ARBA00022679"/>
    </source>
</evidence>
<dbReference type="GeneID" id="94828643"/>
<dbReference type="PROSITE" id="PS50003">
    <property type="entry name" value="PH_DOMAIN"/>
    <property type="match status" value="1"/>
</dbReference>
<keyword evidence="14" id="KW-1185">Reference proteome</keyword>
<dbReference type="InterPro" id="IPR011993">
    <property type="entry name" value="PH-like_dom_sf"/>
</dbReference>
<dbReference type="FunFam" id="2.30.29.30:FF:000350">
    <property type="entry name" value="AGC family protein kinase"/>
    <property type="match status" value="1"/>
</dbReference>
<reference evidence="13" key="1">
    <citation type="submission" date="2016-10" db="EMBL/GenBank/DDBJ databases">
        <authorList>
            <person name="Benchimol M."/>
            <person name="Almeida L.G."/>
            <person name="Vasconcelos A.T."/>
            <person name="Perreira-Neves A."/>
            <person name="Rosa I.A."/>
            <person name="Tasca T."/>
            <person name="Bogo M.R."/>
            <person name="de Souza W."/>
        </authorList>
    </citation>
    <scope>NUCLEOTIDE SEQUENCE [LARGE SCALE GENOMIC DNA]</scope>
    <source>
        <strain evidence="13">K</strain>
    </source>
</reference>
<evidence type="ECO:0000256" key="6">
    <source>
        <dbReference type="ARBA" id="ARBA00022777"/>
    </source>
</evidence>
<accession>A0A1J4JN31</accession>
<dbReference type="SUPFAM" id="SSF56112">
    <property type="entry name" value="Protein kinase-like (PK-like)"/>
    <property type="match status" value="1"/>
</dbReference>
<dbReference type="AlphaFoldDB" id="A0A1J4JN31"/>
<comment type="caution">
    <text evidence="13">The sequence shown here is derived from an EMBL/GenBank/DDBJ whole genome shotgun (WGS) entry which is preliminary data.</text>
</comment>
<dbReference type="EMBL" id="MLAK01000949">
    <property type="protein sequence ID" value="OHT00535.1"/>
    <property type="molecule type" value="Genomic_DNA"/>
</dbReference>
<evidence type="ECO:0000256" key="2">
    <source>
        <dbReference type="ARBA" id="ARBA00022527"/>
    </source>
</evidence>
<dbReference type="InterPro" id="IPR011009">
    <property type="entry name" value="Kinase-like_dom_sf"/>
</dbReference>
<dbReference type="OrthoDB" id="432483at2759"/>